<gene>
    <name evidence="2" type="ORF">GBAR_LOCUS866</name>
</gene>
<dbReference type="PANTHER" id="PTHR13707">
    <property type="entry name" value="KETOACID-COENZYME A TRANSFERASE"/>
    <property type="match status" value="1"/>
</dbReference>
<dbReference type="InterPro" id="IPR012792">
    <property type="entry name" value="3-oxoacid_CoA-transf_A"/>
</dbReference>
<protein>
    <submittedName>
        <fullName evidence="2">3-oxoadipate CoA-transferase subunit A</fullName>
    </submittedName>
</protein>
<organism evidence="2 3">
    <name type="scientific">Geodia barretti</name>
    <name type="common">Barrett's horny sponge</name>
    <dbReference type="NCBI Taxonomy" id="519541"/>
    <lineage>
        <taxon>Eukaryota</taxon>
        <taxon>Metazoa</taxon>
        <taxon>Porifera</taxon>
        <taxon>Demospongiae</taxon>
        <taxon>Heteroscleromorpha</taxon>
        <taxon>Tetractinellida</taxon>
        <taxon>Astrophorina</taxon>
        <taxon>Geodiidae</taxon>
        <taxon>Geodia</taxon>
    </lineage>
</organism>
<keyword evidence="1" id="KW-0808">Transferase</keyword>
<comment type="caution">
    <text evidence="2">The sequence shown here is derived from an EMBL/GenBank/DDBJ whole genome shotgun (WGS) entry which is preliminary data.</text>
</comment>
<dbReference type="SMART" id="SM00882">
    <property type="entry name" value="CoA_trans"/>
    <property type="match status" value="1"/>
</dbReference>
<evidence type="ECO:0000313" key="3">
    <source>
        <dbReference type="Proteomes" id="UP001174909"/>
    </source>
</evidence>
<dbReference type="InterPro" id="IPR037171">
    <property type="entry name" value="NagB/RpiA_transferase-like"/>
</dbReference>
<dbReference type="Pfam" id="PF01144">
    <property type="entry name" value="CoA_trans"/>
    <property type="match status" value="1"/>
</dbReference>
<dbReference type="AlphaFoldDB" id="A0AA35QUY0"/>
<accession>A0AA35QUY0</accession>
<dbReference type="InterPro" id="IPR004165">
    <property type="entry name" value="CoA_trans_fam_I"/>
</dbReference>
<dbReference type="GO" id="GO:0008410">
    <property type="term" value="F:CoA-transferase activity"/>
    <property type="evidence" value="ECO:0007669"/>
    <property type="project" value="InterPro"/>
</dbReference>
<dbReference type="EMBL" id="CASHTH010000132">
    <property type="protein sequence ID" value="CAI7991949.1"/>
    <property type="molecule type" value="Genomic_DNA"/>
</dbReference>
<dbReference type="SUPFAM" id="SSF100950">
    <property type="entry name" value="NagB/RpiA/CoA transferase-like"/>
    <property type="match status" value="2"/>
</dbReference>
<dbReference type="Proteomes" id="UP001174909">
    <property type="component" value="Unassembled WGS sequence"/>
</dbReference>
<dbReference type="NCBIfam" id="TIGR02429">
    <property type="entry name" value="pcaI_scoA_fam"/>
    <property type="match status" value="1"/>
</dbReference>
<dbReference type="Gene3D" id="3.40.1080.10">
    <property type="entry name" value="Glutaconate Coenzyme A-transferase"/>
    <property type="match status" value="2"/>
</dbReference>
<name>A0AA35QUY0_GEOBA</name>
<dbReference type="PANTHER" id="PTHR13707:SF60">
    <property type="entry name" value="ACETATE COA-TRANSFERASE SUBUNIT ALPHA"/>
    <property type="match status" value="1"/>
</dbReference>
<evidence type="ECO:0000313" key="2">
    <source>
        <dbReference type="EMBL" id="CAI7991949.1"/>
    </source>
</evidence>
<sequence>MVVAVEPDFAPGIKESTPANLRAWFLNNDGTLNGIPVTAADAAAITRGGYVGMAVLNAAQVDASGCFAGVSGAGQPGNAVDLAANAGRVVAILLTTDHNRPNALVNQLNLPPDGINCVDLVVSDVGVIRIHEGRFILQEVAPGWTVEGVESVIGAKLSASPSLREMDFTPHPGQPPSKIYSDGLSALADLSNGATVFIDGFGGPGGMAHYLLVAVRDTGKKNLTIVSNTAGIARVVSFGTPPGRTAIDHSILIENGQVAKAIASFPVSPSVSRPSEFELAYRRGEVDLELVPQGTLAERLRAGGAGVLAFYTPTGAGTLIGEGKEQREFDGRPYILEYGLRADFAVIRAHKADTSGNLVYRGTSRNFNAVMAPSARITVAEVDEIVEPGQLDPEEIVTPGVFVQRIVRRPDGFTGYD</sequence>
<reference evidence="2" key="1">
    <citation type="submission" date="2023-03" db="EMBL/GenBank/DDBJ databases">
        <authorList>
            <person name="Steffen K."/>
            <person name="Cardenas P."/>
        </authorList>
    </citation>
    <scope>NUCLEOTIDE SEQUENCE</scope>
</reference>
<evidence type="ECO:0000256" key="1">
    <source>
        <dbReference type="ARBA" id="ARBA00022679"/>
    </source>
</evidence>
<keyword evidence="3" id="KW-1185">Reference proteome</keyword>
<proteinExistence type="predicted"/>